<dbReference type="OrthoDB" id="191601at2759"/>
<comment type="caution">
    <text evidence="1">The sequence shown here is derived from an EMBL/GenBank/DDBJ whole genome shotgun (WGS) entry which is preliminary data.</text>
</comment>
<organism evidence="1 2">
    <name type="scientific">Carpediemonas membranifera</name>
    <dbReference type="NCBI Taxonomy" id="201153"/>
    <lineage>
        <taxon>Eukaryota</taxon>
        <taxon>Metamonada</taxon>
        <taxon>Carpediemonas-like organisms</taxon>
        <taxon>Carpediemonas</taxon>
    </lineage>
</organism>
<proteinExistence type="predicted"/>
<dbReference type="Proteomes" id="UP000717585">
    <property type="component" value="Unassembled WGS sequence"/>
</dbReference>
<dbReference type="AlphaFoldDB" id="A0A8J6B2P3"/>
<protein>
    <recommendedName>
        <fullName evidence="3">NRDE family protein</fullName>
    </recommendedName>
</protein>
<name>A0A8J6B2P3_9EUKA</name>
<gene>
    <name evidence="1" type="ORF">J8273_4108</name>
</gene>
<keyword evidence="2" id="KW-1185">Reference proteome</keyword>
<dbReference type="PANTHER" id="PTHR17985:SF8">
    <property type="entry name" value="TRANSPORT AND GOLGI ORGANIZATION PROTEIN 2 HOMOLOG"/>
    <property type="match status" value="1"/>
</dbReference>
<dbReference type="InterPro" id="IPR008551">
    <property type="entry name" value="TANGO2"/>
</dbReference>
<accession>A0A8J6B2P3</accession>
<evidence type="ECO:0000313" key="2">
    <source>
        <dbReference type="Proteomes" id="UP000717585"/>
    </source>
</evidence>
<evidence type="ECO:0000313" key="1">
    <source>
        <dbReference type="EMBL" id="KAG9394443.1"/>
    </source>
</evidence>
<dbReference type="Pfam" id="PF05742">
    <property type="entry name" value="TANGO2"/>
    <property type="match status" value="1"/>
</dbReference>
<reference evidence="1" key="1">
    <citation type="submission" date="2021-05" db="EMBL/GenBank/DDBJ databases">
        <title>A free-living protist that lacks canonical eukaryotic 1 DNA replication and segregation systems.</title>
        <authorList>
            <person name="Salas-Leiva D.E."/>
            <person name="Tromer E.C."/>
            <person name="Curtis B.A."/>
            <person name="Jerlstrom-Hultqvist J."/>
            <person name="Kolisko M."/>
            <person name="Yi Z."/>
            <person name="Salas-Leiva J.S."/>
            <person name="Gallot-Lavallee L."/>
            <person name="Kops G.J.P.L."/>
            <person name="Archibald J.M."/>
            <person name="Simpson A.G.B."/>
            <person name="Roger A.J."/>
        </authorList>
    </citation>
    <scope>NUCLEOTIDE SEQUENCE</scope>
    <source>
        <strain evidence="1">BICM</strain>
    </source>
</reference>
<dbReference type="EMBL" id="JAHDYR010000015">
    <property type="protein sequence ID" value="KAG9394443.1"/>
    <property type="molecule type" value="Genomic_DNA"/>
</dbReference>
<evidence type="ECO:0008006" key="3">
    <source>
        <dbReference type="Google" id="ProtNLM"/>
    </source>
</evidence>
<dbReference type="PANTHER" id="PTHR17985">
    <property type="entry name" value="SER/THR-RICH PROTEIN T10 IN DGCR REGION"/>
    <property type="match status" value="1"/>
</dbReference>
<sequence>MCLIGVKLSADGYIVIIANRDEDYQRSSRKMHWADGTNGSRILCGRDELNNGTWLGISDHGRVCALTNIIGRPLSLDAPSRGRLVTAYLESTLTPTQFAETIKADEYNAFTLLMGCFDDCGIFRLFYYDSACQTAHDVTDQIHEGFVTSNGPLAVTNRWPRVNRLRKALADCPTDVSKLLGLMGASTHPPVPRADIESALCESIRVDGIEIGDIGTIASTAIVISPHGKVTAAERTFTRPGDKEGSTLCFEFALDFSEM</sequence>